<dbReference type="Gene3D" id="3.40.50.300">
    <property type="entry name" value="P-loop containing nucleotide triphosphate hydrolases"/>
    <property type="match status" value="1"/>
</dbReference>
<dbReference type="RefSeq" id="WP_085053492.1">
    <property type="nucleotide sequence ID" value="NZ_LNQR01000117.1"/>
</dbReference>
<comment type="caution">
    <text evidence="2">The sequence shown here is derived from an EMBL/GenBank/DDBJ whole genome shotgun (WGS) entry which is preliminary data.</text>
</comment>
<evidence type="ECO:0000313" key="2">
    <source>
        <dbReference type="EMBL" id="KWT78268.1"/>
    </source>
</evidence>
<name>A0ABR5SCV5_9BACT</name>
<dbReference type="EMBL" id="LNQR01000117">
    <property type="protein sequence ID" value="KWT78268.1"/>
    <property type="molecule type" value="Genomic_DNA"/>
</dbReference>
<gene>
    <name evidence="2" type="ORF">ASN18_2872</name>
</gene>
<dbReference type="Proteomes" id="UP000060487">
    <property type="component" value="Unassembled WGS sequence"/>
</dbReference>
<reference evidence="2 3" key="1">
    <citation type="submission" date="2015-11" db="EMBL/GenBank/DDBJ databases">
        <authorList>
            <person name="Lin W."/>
        </authorList>
    </citation>
    <scope>NUCLEOTIDE SEQUENCE [LARGE SCALE GENOMIC DNA]</scope>
    <source>
        <strain evidence="2 3">HCH-1</strain>
    </source>
</reference>
<evidence type="ECO:0000313" key="3">
    <source>
        <dbReference type="Proteomes" id="UP000060487"/>
    </source>
</evidence>
<dbReference type="InterPro" id="IPR027417">
    <property type="entry name" value="P-loop_NTPase"/>
</dbReference>
<protein>
    <submittedName>
        <fullName evidence="2">Type IV pili twitching motility protein PilT</fullName>
    </submittedName>
</protein>
<accession>A0ABR5SCV5</accession>
<sequence>MKLKKIDVFDSFCTLLKEKRGSMLYLAPGDSPYIRIGDTISRLDTVAPIDKKMTSDFVNLLITLSIAKIEKPVKESSFNYESKAAGTFKVLAANGHNGYMLSISPIYQEIPELHSLDLPDVIKNLVHTQSGLILAIGKHNSGKSETLASFVDYINKHYNKRIIVMENPTRYFHKDWLSIVKQPFVSLTEVFDSSNTFERTISEASVLAIDGFSMYETLKFSLSALKKGLLVIAAIRANGGVSEALRLMIECFPENDRHTARKVLATTLKALFWQNLLPGGTAVVPVFEILLNDPVISTLIYNEQYHLLRPTMAAGAGRGMKSITQALAEASTAGIISKAVIERFREYSYTYYVNPVKEAYS</sequence>
<dbReference type="PANTHER" id="PTHR30486:SF6">
    <property type="entry name" value="TYPE IV PILUS RETRACTATION ATPASE PILT"/>
    <property type="match status" value="1"/>
</dbReference>
<dbReference type="InterPro" id="IPR050921">
    <property type="entry name" value="T4SS_GSP_E_ATPase"/>
</dbReference>
<evidence type="ECO:0000256" key="1">
    <source>
        <dbReference type="ARBA" id="ARBA00006611"/>
    </source>
</evidence>
<keyword evidence="3" id="KW-1185">Reference proteome</keyword>
<dbReference type="PANTHER" id="PTHR30486">
    <property type="entry name" value="TWITCHING MOTILITY PROTEIN PILT"/>
    <property type="match status" value="1"/>
</dbReference>
<proteinExistence type="inferred from homology"/>
<comment type="similarity">
    <text evidence="1">Belongs to the GSP E family.</text>
</comment>
<organism evidence="2 3">
    <name type="scientific">Candidatus Magnetominusculus xianensis</name>
    <dbReference type="NCBI Taxonomy" id="1748249"/>
    <lineage>
        <taxon>Bacteria</taxon>
        <taxon>Pseudomonadati</taxon>
        <taxon>Nitrospirota</taxon>
        <taxon>Nitrospiria</taxon>
        <taxon>Nitrospirales</taxon>
        <taxon>Nitrospiraceae</taxon>
        <taxon>Candidatus Magnetominusculus</taxon>
    </lineage>
</organism>
<dbReference type="SUPFAM" id="SSF52540">
    <property type="entry name" value="P-loop containing nucleoside triphosphate hydrolases"/>
    <property type="match status" value="1"/>
</dbReference>